<name>X1DYE5_9ZZZZ</name>
<dbReference type="EMBL" id="BART01031332">
    <property type="protein sequence ID" value="GAH13215.1"/>
    <property type="molecule type" value="Genomic_DNA"/>
</dbReference>
<organism evidence="1">
    <name type="scientific">marine sediment metagenome</name>
    <dbReference type="NCBI Taxonomy" id="412755"/>
    <lineage>
        <taxon>unclassified sequences</taxon>
        <taxon>metagenomes</taxon>
        <taxon>ecological metagenomes</taxon>
    </lineage>
</organism>
<sequence length="100" mass="11305">MSGLYKGYMDRVVPLIIEKSDKLAHSDLNDTEKKLHSLIMVVFSFSANAIDKLDEQTKTDMKADAVEILWEDDEGNEHVEKIAVGDTKEVGSRLTWLHTV</sequence>
<accession>X1DYE5</accession>
<dbReference type="AlphaFoldDB" id="X1DYE5"/>
<protein>
    <submittedName>
        <fullName evidence="1">Uncharacterized protein</fullName>
    </submittedName>
</protein>
<reference evidence="1" key="1">
    <citation type="journal article" date="2014" name="Front. Microbiol.">
        <title>High frequency of phylogenetically diverse reductive dehalogenase-homologous genes in deep subseafloor sedimentary metagenomes.</title>
        <authorList>
            <person name="Kawai M."/>
            <person name="Futagami T."/>
            <person name="Toyoda A."/>
            <person name="Takaki Y."/>
            <person name="Nishi S."/>
            <person name="Hori S."/>
            <person name="Arai W."/>
            <person name="Tsubouchi T."/>
            <person name="Morono Y."/>
            <person name="Uchiyama I."/>
            <person name="Ito T."/>
            <person name="Fujiyama A."/>
            <person name="Inagaki F."/>
            <person name="Takami H."/>
        </authorList>
    </citation>
    <scope>NUCLEOTIDE SEQUENCE</scope>
    <source>
        <strain evidence="1">Expedition CK06-06</strain>
    </source>
</reference>
<comment type="caution">
    <text evidence="1">The sequence shown here is derived from an EMBL/GenBank/DDBJ whole genome shotgun (WGS) entry which is preliminary data.</text>
</comment>
<feature type="non-terminal residue" evidence="1">
    <location>
        <position position="100"/>
    </location>
</feature>
<evidence type="ECO:0000313" key="1">
    <source>
        <dbReference type="EMBL" id="GAH13215.1"/>
    </source>
</evidence>
<gene>
    <name evidence="1" type="ORF">S01H4_54442</name>
</gene>
<proteinExistence type="predicted"/>